<feature type="transmembrane region" description="Helical" evidence="9">
    <location>
        <begin position="27"/>
        <end position="46"/>
    </location>
</feature>
<feature type="compositionally biased region" description="Basic and acidic residues" evidence="8">
    <location>
        <begin position="1"/>
        <end position="18"/>
    </location>
</feature>
<evidence type="ECO:0000256" key="1">
    <source>
        <dbReference type="ARBA" id="ARBA00004651"/>
    </source>
</evidence>
<dbReference type="EMBL" id="CP037422">
    <property type="protein sequence ID" value="QDU10609.1"/>
    <property type="molecule type" value="Genomic_DNA"/>
</dbReference>
<reference evidence="11 12" key="1">
    <citation type="submission" date="2019-03" db="EMBL/GenBank/DDBJ databases">
        <title>Deep-cultivation of Planctomycetes and their phenomic and genomic characterization uncovers novel biology.</title>
        <authorList>
            <person name="Wiegand S."/>
            <person name="Jogler M."/>
            <person name="Boedeker C."/>
            <person name="Pinto D."/>
            <person name="Vollmers J."/>
            <person name="Rivas-Marin E."/>
            <person name="Kohn T."/>
            <person name="Peeters S.H."/>
            <person name="Heuer A."/>
            <person name="Rast P."/>
            <person name="Oberbeckmann S."/>
            <person name="Bunk B."/>
            <person name="Jeske O."/>
            <person name="Meyerdierks A."/>
            <person name="Storesund J.E."/>
            <person name="Kallscheuer N."/>
            <person name="Luecker S."/>
            <person name="Lage O.M."/>
            <person name="Pohl T."/>
            <person name="Merkel B.J."/>
            <person name="Hornburger P."/>
            <person name="Mueller R.-W."/>
            <person name="Bruemmer F."/>
            <person name="Labrenz M."/>
            <person name="Spormann A.M."/>
            <person name="Op den Camp H."/>
            <person name="Overmann J."/>
            <person name="Amann R."/>
            <person name="Jetten M.S.M."/>
            <person name="Mascher T."/>
            <person name="Medema M.H."/>
            <person name="Devos D.P."/>
            <person name="Kaster A.-K."/>
            <person name="Ovreas L."/>
            <person name="Rohde M."/>
            <person name="Galperin M.Y."/>
            <person name="Jogler C."/>
        </authorList>
    </citation>
    <scope>NUCLEOTIDE SEQUENCE [LARGE SCALE GENOMIC DNA]</scope>
    <source>
        <strain evidence="11 12">V202</strain>
    </source>
</reference>
<dbReference type="GO" id="GO:0005886">
    <property type="term" value="C:plasma membrane"/>
    <property type="evidence" value="ECO:0007669"/>
    <property type="project" value="UniProtKB-SubCell"/>
</dbReference>
<feature type="region of interest" description="Disordered" evidence="8">
    <location>
        <begin position="1"/>
        <end position="22"/>
    </location>
</feature>
<evidence type="ECO:0000256" key="7">
    <source>
        <dbReference type="ARBA" id="ARBA00023136"/>
    </source>
</evidence>
<organism evidence="11 12">
    <name type="scientific">Gimesia aquarii</name>
    <dbReference type="NCBI Taxonomy" id="2527964"/>
    <lineage>
        <taxon>Bacteria</taxon>
        <taxon>Pseudomonadati</taxon>
        <taxon>Planctomycetota</taxon>
        <taxon>Planctomycetia</taxon>
        <taxon>Planctomycetales</taxon>
        <taxon>Planctomycetaceae</taxon>
        <taxon>Gimesia</taxon>
    </lineage>
</organism>
<protein>
    <recommendedName>
        <fullName evidence="10">Glycosyltransferase RgtA/B/C/D-like domain-containing protein</fullName>
    </recommendedName>
</protein>
<feature type="transmembrane region" description="Helical" evidence="9">
    <location>
        <begin position="275"/>
        <end position="291"/>
    </location>
</feature>
<feature type="transmembrane region" description="Helical" evidence="9">
    <location>
        <begin position="121"/>
        <end position="142"/>
    </location>
</feature>
<keyword evidence="6 9" id="KW-1133">Transmembrane helix</keyword>
<dbReference type="GO" id="GO:0016763">
    <property type="term" value="F:pentosyltransferase activity"/>
    <property type="evidence" value="ECO:0007669"/>
    <property type="project" value="TreeGrafter"/>
</dbReference>
<keyword evidence="4" id="KW-0808">Transferase</keyword>
<feature type="domain" description="Glycosyltransferase RgtA/B/C/D-like" evidence="10">
    <location>
        <begin position="227"/>
        <end position="334"/>
    </location>
</feature>
<evidence type="ECO:0000256" key="9">
    <source>
        <dbReference type="SAM" id="Phobius"/>
    </source>
</evidence>
<feature type="transmembrane region" description="Helical" evidence="9">
    <location>
        <begin position="537"/>
        <end position="559"/>
    </location>
</feature>
<dbReference type="OrthoDB" id="269527at2"/>
<evidence type="ECO:0000313" key="11">
    <source>
        <dbReference type="EMBL" id="QDU10609.1"/>
    </source>
</evidence>
<feature type="transmembrane region" description="Helical" evidence="9">
    <location>
        <begin position="450"/>
        <end position="469"/>
    </location>
</feature>
<dbReference type="RefSeq" id="WP_145178393.1">
    <property type="nucleotide sequence ID" value="NZ_CP037422.1"/>
</dbReference>
<keyword evidence="2" id="KW-1003">Cell membrane</keyword>
<accession>A0A517WZD5</accession>
<comment type="subcellular location">
    <subcellularLocation>
        <location evidence="1">Cell membrane</location>
        <topology evidence="1">Multi-pass membrane protein</topology>
    </subcellularLocation>
</comment>
<dbReference type="InterPro" id="IPR038731">
    <property type="entry name" value="RgtA/B/C-like"/>
</dbReference>
<dbReference type="GO" id="GO:0009103">
    <property type="term" value="P:lipopolysaccharide biosynthetic process"/>
    <property type="evidence" value="ECO:0007669"/>
    <property type="project" value="UniProtKB-ARBA"/>
</dbReference>
<evidence type="ECO:0000256" key="3">
    <source>
        <dbReference type="ARBA" id="ARBA00022676"/>
    </source>
</evidence>
<evidence type="ECO:0000256" key="5">
    <source>
        <dbReference type="ARBA" id="ARBA00022692"/>
    </source>
</evidence>
<dbReference type="PANTHER" id="PTHR33908">
    <property type="entry name" value="MANNOSYLTRANSFERASE YKCB-RELATED"/>
    <property type="match status" value="1"/>
</dbReference>
<evidence type="ECO:0000259" key="10">
    <source>
        <dbReference type="Pfam" id="PF13231"/>
    </source>
</evidence>
<evidence type="ECO:0000313" key="12">
    <source>
        <dbReference type="Proteomes" id="UP000318384"/>
    </source>
</evidence>
<evidence type="ECO:0000256" key="6">
    <source>
        <dbReference type="ARBA" id="ARBA00022989"/>
    </source>
</evidence>
<keyword evidence="7 9" id="KW-0472">Membrane</keyword>
<dbReference type="InterPro" id="IPR050297">
    <property type="entry name" value="LipidA_mod_glycosyltrf_83"/>
</dbReference>
<evidence type="ECO:0000256" key="2">
    <source>
        <dbReference type="ARBA" id="ARBA00022475"/>
    </source>
</evidence>
<evidence type="ECO:0000256" key="8">
    <source>
        <dbReference type="SAM" id="MobiDB-lite"/>
    </source>
</evidence>
<feature type="transmembrane region" description="Helical" evidence="9">
    <location>
        <begin position="503"/>
        <end position="525"/>
    </location>
</feature>
<feature type="transmembrane region" description="Helical" evidence="9">
    <location>
        <begin position="320"/>
        <end position="340"/>
    </location>
</feature>
<feature type="transmembrane region" description="Helical" evidence="9">
    <location>
        <begin position="360"/>
        <end position="381"/>
    </location>
</feature>
<sequence length="666" mass="76631">MDSEKPISSRSKAPHESLPDQPSHSRWIPLLHLLFVVLLFCFLTPYEWDRVQSEDQNLPFLTRFFLQMNVDTSPYFILLLLSPICWFIRPYFNFKFFSKVLLPKLSEEWVRANQASGKLDFMAICLCLLVSSCSLFMSVWTASHIVNDELKLAMGDLPPAYHDEYSYLFQAKTFLEGRTSFPSHPDAPELFDQMHVLNEGKMASRYFPGTGIWLAPFVSWGHPYSYWGHWLAGAITTFFIFWTGRELGGNGVGFLAGFVIALSPGMAIFSNLLLAHHPTLVGLALFLWSFLRMQRTYALRDAILAGIGLTFAMLCRPMTAAGFALPFGIWLVFLLIKSCLSKQDHSTKPEAQDSKPKRPAWVLTTGLAIPLSCGLLGLFFYNQSITGSGWKMPYQLYTDIYTPRHVYGFNNVIRGEQKLGPKVLENYDKWAENLTPALALQNVQNRFLASLQWTLGIIPLGLAGLIFLITECRHRSRWWLIFASIISLHFVHIPYWYDGIMHWHYVFESGPLWALVFARSTQTLFRIWRQIGRPLMFLLWISMLLVAVLTNLTSISPLWTSSKLETMVNNVAFSKLKHFQLQKMIQQYPKIEKPALILIAHDPADRHIDFVINEPELNQSVLLGRYRADRDEPAKLQSIFADRQIYLFDVSQNRLSKWNGAFWERI</sequence>
<dbReference type="AlphaFoldDB" id="A0A517WZD5"/>
<feature type="transmembrane region" description="Helical" evidence="9">
    <location>
        <begin position="73"/>
        <end position="92"/>
    </location>
</feature>
<dbReference type="Pfam" id="PF13231">
    <property type="entry name" value="PMT_2"/>
    <property type="match status" value="1"/>
</dbReference>
<keyword evidence="5 9" id="KW-0812">Transmembrane</keyword>
<keyword evidence="12" id="KW-1185">Reference proteome</keyword>
<proteinExistence type="predicted"/>
<dbReference type="PANTHER" id="PTHR33908:SF11">
    <property type="entry name" value="MEMBRANE PROTEIN"/>
    <property type="match status" value="1"/>
</dbReference>
<gene>
    <name evidence="11" type="ORF">V202x_40210</name>
</gene>
<evidence type="ECO:0000256" key="4">
    <source>
        <dbReference type="ARBA" id="ARBA00022679"/>
    </source>
</evidence>
<dbReference type="Proteomes" id="UP000318384">
    <property type="component" value="Chromosome"/>
</dbReference>
<feature type="transmembrane region" description="Helical" evidence="9">
    <location>
        <begin position="226"/>
        <end position="244"/>
    </location>
</feature>
<feature type="transmembrane region" description="Helical" evidence="9">
    <location>
        <begin position="478"/>
        <end position="497"/>
    </location>
</feature>
<feature type="transmembrane region" description="Helical" evidence="9">
    <location>
        <begin position="298"/>
        <end position="314"/>
    </location>
</feature>
<name>A0A517WZD5_9PLAN</name>
<feature type="transmembrane region" description="Helical" evidence="9">
    <location>
        <begin position="251"/>
        <end position="269"/>
    </location>
</feature>
<keyword evidence="3" id="KW-0328">Glycosyltransferase</keyword>